<evidence type="ECO:0000313" key="5">
    <source>
        <dbReference type="Proteomes" id="UP000033047"/>
    </source>
</evidence>
<dbReference type="EMBL" id="AQHV01000011">
    <property type="protein sequence ID" value="KKB56319.1"/>
    <property type="molecule type" value="Genomic_DNA"/>
</dbReference>
<evidence type="ECO:0000313" key="4">
    <source>
        <dbReference type="EMBL" id="KKB56319.1"/>
    </source>
</evidence>
<dbReference type="HOGENOM" id="CLU_074315_1_2_10"/>
<organism evidence="4 5">
    <name type="scientific">Parabacteroides goldsteinii DSM 19448 = WAL 12034</name>
    <dbReference type="NCBI Taxonomy" id="927665"/>
    <lineage>
        <taxon>Bacteria</taxon>
        <taxon>Pseudomonadati</taxon>
        <taxon>Bacteroidota</taxon>
        <taxon>Bacteroidia</taxon>
        <taxon>Bacteroidales</taxon>
        <taxon>Tannerellaceae</taxon>
        <taxon>Parabacteroides</taxon>
    </lineage>
</organism>
<dbReference type="Proteomes" id="UP000033047">
    <property type="component" value="Unassembled WGS sequence"/>
</dbReference>
<evidence type="ECO:0000313" key="3">
    <source>
        <dbReference type="EMBL" id="KKB48813.1"/>
    </source>
</evidence>
<comment type="caution">
    <text evidence="4">The sequence shown here is derived from an EMBL/GenBank/DDBJ whole genome shotgun (WGS) entry which is preliminary data.</text>
</comment>
<accession>A0A0F5JEX4</accession>
<dbReference type="EMBL" id="AQHV01000021">
    <property type="protein sequence ID" value="KKB48813.1"/>
    <property type="molecule type" value="Genomic_DNA"/>
</dbReference>
<dbReference type="Pfam" id="PF14297">
    <property type="entry name" value="Lin1244_N"/>
    <property type="match status" value="1"/>
</dbReference>
<sequence>MARPIKKGLDYFPVDTDIFENIQVRKLKSRYKSLGFLAYFTILCDVYRKEGYFLHISDDYVYDLSDRLGETEEVVRDIIDFSLKINLFNRDIYNVYCVLTSKSIQERYIQAQKRCKNPIREEFDCINVAETPVIVTETTENMTKSAHIILDNIIVNESKVNLQQQQQHACEEPKEEPQNLDEEREQWKDALLADEDWQATIVRYSGKGTAVLQYVRGAMAVFDDFLRLKFSLDTIRTKKDYSQSFIGWWRYHNFNLKTEELSGGAQQHIPKVIYSSGRPERSSKVEELMETGKRATEIAMKIYNSQAV</sequence>
<gene>
    <name evidence="4" type="ORF">HMPREF1535_02293</name>
    <name evidence="3" type="ORF">HMPREF1535_04042</name>
</gene>
<dbReference type="PANTHER" id="PTHR39196:SF1">
    <property type="entry name" value="PRIMOSOME, DNAD SUBUNIT"/>
    <property type="match status" value="1"/>
</dbReference>
<dbReference type="PANTHER" id="PTHR39196">
    <property type="entry name" value="PRIMOSOME, DNAD SUBUNIT"/>
    <property type="match status" value="1"/>
</dbReference>
<dbReference type="Pfam" id="PF25200">
    <property type="entry name" value="DUF7833"/>
    <property type="match status" value="1"/>
</dbReference>
<proteinExistence type="predicted"/>
<dbReference type="PATRIC" id="fig|927665.4.peg.2360"/>
<name>A0A0F5JEX4_9BACT</name>
<protein>
    <submittedName>
        <fullName evidence="4">Uncharacterized protein</fullName>
    </submittedName>
</protein>
<dbReference type="RefSeq" id="WP_052716689.1">
    <property type="nucleotide sequence ID" value="NZ_KQ033912.1"/>
</dbReference>
<dbReference type="InterPro" id="IPR057155">
    <property type="entry name" value="DUF7833"/>
</dbReference>
<evidence type="ECO:0000259" key="1">
    <source>
        <dbReference type="Pfam" id="PF14297"/>
    </source>
</evidence>
<dbReference type="InterPro" id="IPR025400">
    <property type="entry name" value="Lin1244/Lin1753-like_N"/>
</dbReference>
<evidence type="ECO:0000259" key="2">
    <source>
        <dbReference type="Pfam" id="PF25200"/>
    </source>
</evidence>
<feature type="domain" description="DUF7833" evidence="2">
    <location>
        <begin position="189"/>
        <end position="251"/>
    </location>
</feature>
<dbReference type="AlphaFoldDB" id="A0A0F5JEX4"/>
<reference evidence="4 5" key="1">
    <citation type="submission" date="2013-04" db="EMBL/GenBank/DDBJ databases">
        <title>The Genome Sequence of Parabacteroides goldsteinii DSM 19448.</title>
        <authorList>
            <consortium name="The Broad Institute Genomics Platform"/>
            <person name="Earl A."/>
            <person name="Ward D."/>
            <person name="Feldgarden M."/>
            <person name="Gevers D."/>
            <person name="Martens E."/>
            <person name="Sakamoto M."/>
            <person name="Benno Y."/>
            <person name="Song Y."/>
            <person name="Liu C."/>
            <person name="Lee J."/>
            <person name="Bolanos M."/>
            <person name="Vaisanen M.L."/>
            <person name="Finegold S.M."/>
            <person name="Walker B."/>
            <person name="Young S."/>
            <person name="Zeng Q."/>
            <person name="Gargeya S."/>
            <person name="Fitzgerald M."/>
            <person name="Haas B."/>
            <person name="Abouelleil A."/>
            <person name="Allen A.W."/>
            <person name="Alvarado L."/>
            <person name="Arachchi H.M."/>
            <person name="Berlin A.M."/>
            <person name="Chapman S.B."/>
            <person name="Gainer-Dewar J."/>
            <person name="Goldberg J."/>
            <person name="Griggs A."/>
            <person name="Gujja S."/>
            <person name="Hansen M."/>
            <person name="Howarth C."/>
            <person name="Imamovic A."/>
            <person name="Ireland A."/>
            <person name="Larimer J."/>
            <person name="McCowan C."/>
            <person name="Murphy C."/>
            <person name="Pearson M."/>
            <person name="Poon T.W."/>
            <person name="Priest M."/>
            <person name="Roberts A."/>
            <person name="Saif S."/>
            <person name="Shea T."/>
            <person name="Sisk P."/>
            <person name="Sykes S."/>
            <person name="Wortman J."/>
            <person name="Nusbaum C."/>
            <person name="Birren B."/>
        </authorList>
    </citation>
    <scope>NUCLEOTIDE SEQUENCE [LARGE SCALE GENOMIC DNA]</scope>
    <source>
        <strain evidence="4 5">DSM 19448</strain>
    </source>
</reference>
<dbReference type="STRING" id="927665.HMPREF1535_02293"/>
<feature type="domain" description="Lin1244/Lin1753-like N-terminal" evidence="1">
    <location>
        <begin position="11"/>
        <end position="104"/>
    </location>
</feature>